<sequence>MNWAHLIETHYRQVWRVEGQRHSFTKGPIDDLPSDFCVLAYPPHEGRAAWTYATRCMSQPGDDVALELHIFSPYASEDIVELLVVTAHYHRTGRRLGLGHTINFGRPWLPGSHCDHALISLPYLDGPTLEILDIGTKTINCDWLIPVTKSEVEFKMRHGLEALERRFEEGNLDYSNPSRKPVV</sequence>
<comment type="caution">
    <text evidence="2">The sequence shown here is derived from an EMBL/GenBank/DDBJ whole genome shotgun (WGS) entry which is preliminary data.</text>
</comment>
<dbReference type="RefSeq" id="WP_307272815.1">
    <property type="nucleotide sequence ID" value="NZ_JAUSVX010000004.1"/>
</dbReference>
<evidence type="ECO:0000259" key="1">
    <source>
        <dbReference type="Pfam" id="PF05076"/>
    </source>
</evidence>
<dbReference type="EMBL" id="JAUSVX010000004">
    <property type="protein sequence ID" value="MDQ0469773.1"/>
    <property type="molecule type" value="Genomic_DNA"/>
</dbReference>
<accession>A0ABU0J696</accession>
<evidence type="ECO:0000313" key="2">
    <source>
        <dbReference type="EMBL" id="MDQ0469773.1"/>
    </source>
</evidence>
<dbReference type="InterPro" id="IPR020941">
    <property type="entry name" value="SUFU-like_domain"/>
</dbReference>
<feature type="domain" description="Suppressor of fused-like" evidence="1">
    <location>
        <begin position="38"/>
        <end position="180"/>
    </location>
</feature>
<dbReference type="Proteomes" id="UP001242480">
    <property type="component" value="Unassembled WGS sequence"/>
</dbReference>
<keyword evidence="3" id="KW-1185">Reference proteome</keyword>
<reference evidence="2 3" key="1">
    <citation type="submission" date="2023-07" db="EMBL/GenBank/DDBJ databases">
        <title>Genomic Encyclopedia of Type Strains, Phase IV (KMG-IV): sequencing the most valuable type-strain genomes for metagenomic binning, comparative biology and taxonomic classification.</title>
        <authorList>
            <person name="Goeker M."/>
        </authorList>
    </citation>
    <scope>NUCLEOTIDE SEQUENCE [LARGE SCALE GENOMIC DNA]</scope>
    <source>
        <strain evidence="2 3">DSM 19619</strain>
    </source>
</reference>
<evidence type="ECO:0000313" key="3">
    <source>
        <dbReference type="Proteomes" id="UP001242480"/>
    </source>
</evidence>
<proteinExistence type="predicted"/>
<protein>
    <recommendedName>
        <fullName evidence="1">Suppressor of fused-like domain-containing protein</fullName>
    </recommendedName>
</protein>
<gene>
    <name evidence="2" type="ORF">QO011_002789</name>
</gene>
<dbReference type="Pfam" id="PF05076">
    <property type="entry name" value="SUFU"/>
    <property type="match status" value="1"/>
</dbReference>
<name>A0ABU0J696_9HYPH</name>
<organism evidence="2 3">
    <name type="scientific">Labrys wisconsinensis</name>
    <dbReference type="NCBI Taxonomy" id="425677"/>
    <lineage>
        <taxon>Bacteria</taxon>
        <taxon>Pseudomonadati</taxon>
        <taxon>Pseudomonadota</taxon>
        <taxon>Alphaproteobacteria</taxon>
        <taxon>Hyphomicrobiales</taxon>
        <taxon>Xanthobacteraceae</taxon>
        <taxon>Labrys</taxon>
    </lineage>
</organism>